<gene>
    <name evidence="1" type="ORF">WMO64_06220</name>
</gene>
<protein>
    <recommendedName>
        <fullName evidence="3">Large polyvalent protein-associated domain-containing protein</fullName>
    </recommendedName>
</protein>
<evidence type="ECO:0000313" key="1">
    <source>
        <dbReference type="EMBL" id="MEQ2443060.1"/>
    </source>
</evidence>
<accession>A0ABV1E6Y4</accession>
<keyword evidence="2" id="KW-1185">Reference proteome</keyword>
<organism evidence="1 2">
    <name type="scientific">Pseudoflavonifractor intestinihominis</name>
    <dbReference type="NCBI Taxonomy" id="3133171"/>
    <lineage>
        <taxon>Bacteria</taxon>
        <taxon>Bacillati</taxon>
        <taxon>Bacillota</taxon>
        <taxon>Clostridia</taxon>
        <taxon>Eubacteriales</taxon>
        <taxon>Oscillospiraceae</taxon>
        <taxon>Pseudoflavonifractor</taxon>
    </lineage>
</organism>
<proteinExistence type="predicted"/>
<evidence type="ECO:0008006" key="3">
    <source>
        <dbReference type="Google" id="ProtNLM"/>
    </source>
</evidence>
<reference evidence="1 2" key="1">
    <citation type="submission" date="2024-03" db="EMBL/GenBank/DDBJ databases">
        <title>Human intestinal bacterial collection.</title>
        <authorList>
            <person name="Pauvert C."/>
            <person name="Hitch T.C.A."/>
            <person name="Clavel T."/>
        </authorList>
    </citation>
    <scope>NUCLEOTIDE SEQUENCE [LARGE SCALE GENOMIC DNA]</scope>
    <source>
        <strain evidence="1 2">CLA-AP-H29</strain>
    </source>
</reference>
<sequence length="120" mass="13796">MEGMFLPVLSHFQNENIWISSDGKLRYQVTPATVTGEDGQEEQILVAETWEGPWSREFSAIEGIEEFPMTDDGIEELRVWLILESEKMNERPDKSLAENLARREAVVRAREEARAEGEKD</sequence>
<dbReference type="RefSeq" id="WP_294518001.1">
    <property type="nucleotide sequence ID" value="NZ_JBBMFK010000008.1"/>
</dbReference>
<dbReference type="Proteomes" id="UP001464378">
    <property type="component" value="Unassembled WGS sequence"/>
</dbReference>
<name>A0ABV1E6Y4_9FIRM</name>
<dbReference type="EMBL" id="JBBMFK010000008">
    <property type="protein sequence ID" value="MEQ2443060.1"/>
    <property type="molecule type" value="Genomic_DNA"/>
</dbReference>
<evidence type="ECO:0000313" key="2">
    <source>
        <dbReference type="Proteomes" id="UP001464378"/>
    </source>
</evidence>
<comment type="caution">
    <text evidence="1">The sequence shown here is derived from an EMBL/GenBank/DDBJ whole genome shotgun (WGS) entry which is preliminary data.</text>
</comment>